<evidence type="ECO:0000259" key="1">
    <source>
        <dbReference type="Pfam" id="PF00144"/>
    </source>
</evidence>
<dbReference type="InterPro" id="IPR052794">
    <property type="entry name" value="Mito_Ser_Protease_LACTB"/>
</dbReference>
<accession>A0A0B7ICP3</accession>
<reference evidence="2 3" key="1">
    <citation type="submission" date="2015-01" db="EMBL/GenBank/DDBJ databases">
        <authorList>
            <person name="Xiang T."/>
            <person name="Song Y."/>
            <person name="Huang L."/>
            <person name="Wang B."/>
            <person name="Wu P."/>
        </authorList>
    </citation>
    <scope>NUCLEOTIDE SEQUENCE [LARGE SCALE GENOMIC DNA]</scope>
    <source>
        <strain evidence="2 3">CcD38</strain>
    </source>
</reference>
<dbReference type="PANTHER" id="PTHR46520:SF1">
    <property type="entry name" value="SERINE BETA-LACTAMASE-LIKE PROTEIN LACTB, MITOCHONDRIAL"/>
    <property type="match status" value="1"/>
</dbReference>
<evidence type="ECO:0000313" key="3">
    <source>
        <dbReference type="Proteomes" id="UP000045051"/>
    </source>
</evidence>
<keyword evidence="2" id="KW-0645">Protease</keyword>
<dbReference type="Proteomes" id="UP000045051">
    <property type="component" value="Unassembled WGS sequence"/>
</dbReference>
<feature type="domain" description="Beta-lactamase-related" evidence="1">
    <location>
        <begin position="52"/>
        <end position="357"/>
    </location>
</feature>
<dbReference type="SUPFAM" id="SSF56601">
    <property type="entry name" value="beta-lactamase/transpeptidase-like"/>
    <property type="match status" value="1"/>
</dbReference>
<dbReference type="RefSeq" id="WP_231550016.1">
    <property type="nucleotide sequence ID" value="NZ_CDOI01000158.1"/>
</dbReference>
<keyword evidence="3" id="KW-1185">Reference proteome</keyword>
<dbReference type="Pfam" id="PF00144">
    <property type="entry name" value="Beta-lactamase"/>
    <property type="match status" value="1"/>
</dbReference>
<dbReference type="PANTHER" id="PTHR46520">
    <property type="entry name" value="SERINE BETA-LACTAMASE-LIKE PROTEIN LACTB, MITOCHONDRIAL"/>
    <property type="match status" value="1"/>
</dbReference>
<sequence length="378" mass="42810">MIQTQMKLIFFIYFLSIPWVFPQNDSIKREKIAKVRSFADGKKEAEKIILSLIHKGTVPGVAITITKKNKILWQQGYGFADLQHKTPVSPQKTLFRIASVSKPMSATTLAKLQEKKKFDWNKSIYTYLPNYPKKKHDFTIKQLGGHLAGIRSYKGREPFSNKPMTIEQGINMFKNESLLSVPGTQYLYSSFNWNLISLAMQKYLKKSFENIVSDELLKPLQMKNTLPDKGKIIKNQAIPYSNKNKGKGFVRSPDVNNFYKLAGGGYLSTSEDVAKFGNAVLSDGFISQKIKEEMLMPQQTSAGSSTGCGIGWQSTKDWAGRTYYGHSGNGIGGYAWFFVYPEEQVVVVMLFNMTNPKISQQLRDIIDFILAGSKFIYM</sequence>
<dbReference type="AlphaFoldDB" id="A0A0B7ICP3"/>
<organism evidence="2 3">
    <name type="scientific">Capnocytophaga canis</name>
    <dbReference type="NCBI Taxonomy" id="1848903"/>
    <lineage>
        <taxon>Bacteria</taxon>
        <taxon>Pseudomonadati</taxon>
        <taxon>Bacteroidota</taxon>
        <taxon>Flavobacteriia</taxon>
        <taxon>Flavobacteriales</taxon>
        <taxon>Flavobacteriaceae</taxon>
        <taxon>Capnocytophaga</taxon>
    </lineage>
</organism>
<proteinExistence type="predicted"/>
<dbReference type="GO" id="GO:0006508">
    <property type="term" value="P:proteolysis"/>
    <property type="evidence" value="ECO:0007669"/>
    <property type="project" value="TreeGrafter"/>
</dbReference>
<dbReference type="GO" id="GO:0019216">
    <property type="term" value="P:regulation of lipid metabolic process"/>
    <property type="evidence" value="ECO:0007669"/>
    <property type="project" value="TreeGrafter"/>
</dbReference>
<name>A0A0B7ICP3_9FLAO</name>
<keyword evidence="2" id="KW-0378">Hydrolase</keyword>
<dbReference type="EMBL" id="CDOI01000158">
    <property type="protein sequence ID" value="CEN47683.1"/>
    <property type="molecule type" value="Genomic_DNA"/>
</dbReference>
<gene>
    <name evidence="2" type="ORF">CCAND38_460018</name>
</gene>
<dbReference type="InterPro" id="IPR001466">
    <property type="entry name" value="Beta-lactam-related"/>
</dbReference>
<dbReference type="InterPro" id="IPR012338">
    <property type="entry name" value="Beta-lactam/transpept-like"/>
</dbReference>
<dbReference type="EC" id="3.4.16.4" evidence="2"/>
<dbReference type="Gene3D" id="3.40.710.10">
    <property type="entry name" value="DD-peptidase/beta-lactamase superfamily"/>
    <property type="match status" value="1"/>
</dbReference>
<dbReference type="GO" id="GO:0009002">
    <property type="term" value="F:serine-type D-Ala-D-Ala carboxypeptidase activity"/>
    <property type="evidence" value="ECO:0007669"/>
    <property type="project" value="UniProtKB-EC"/>
</dbReference>
<keyword evidence="2" id="KW-0121">Carboxypeptidase</keyword>
<evidence type="ECO:0000313" key="2">
    <source>
        <dbReference type="EMBL" id="CEN47683.1"/>
    </source>
</evidence>
<protein>
    <submittedName>
        <fullName evidence="2">Serine beta-lactamase-like protein LACTB</fullName>
        <ecNumber evidence="2">3.4.16.4</ecNumber>
    </submittedName>
</protein>